<evidence type="ECO:0000256" key="6">
    <source>
        <dbReference type="ARBA" id="ARBA00022679"/>
    </source>
</evidence>
<keyword evidence="10 17" id="KW-1133">Transmembrane helix</keyword>
<evidence type="ECO:0000256" key="2">
    <source>
        <dbReference type="ARBA" id="ARBA00004323"/>
    </source>
</evidence>
<evidence type="ECO:0000313" key="21">
    <source>
        <dbReference type="RefSeq" id="XP_030072118.1"/>
    </source>
</evidence>
<keyword evidence="7 17" id="KW-0812">Transmembrane</keyword>
<dbReference type="RefSeq" id="XP_030072117.1">
    <property type="nucleotide sequence ID" value="XM_030216257.1"/>
</dbReference>
<evidence type="ECO:0000256" key="4">
    <source>
        <dbReference type="ARBA" id="ARBA00008661"/>
    </source>
</evidence>
<dbReference type="Pfam" id="PF01762">
    <property type="entry name" value="Galactosyl_T"/>
    <property type="match status" value="1"/>
</dbReference>
<comment type="function">
    <text evidence="15">Transfers N-acetylgalactosamine onto globotriaosylceramide. Plays a critical role in preimplantation stage embryonic development.</text>
</comment>
<accession>A0A6P7YYA3</accession>
<keyword evidence="5 17" id="KW-0328">Glycosyltransferase</keyword>
<dbReference type="InterPro" id="IPR002659">
    <property type="entry name" value="Glyco_trans_31"/>
</dbReference>
<dbReference type="GO" id="GO:0006629">
    <property type="term" value="P:lipid metabolic process"/>
    <property type="evidence" value="ECO:0007669"/>
    <property type="project" value="UniProtKB-KW"/>
</dbReference>
<organism evidence="18 20">
    <name type="scientific">Microcaecilia unicolor</name>
    <dbReference type="NCBI Taxonomy" id="1415580"/>
    <lineage>
        <taxon>Eukaryota</taxon>
        <taxon>Metazoa</taxon>
        <taxon>Chordata</taxon>
        <taxon>Craniata</taxon>
        <taxon>Vertebrata</taxon>
        <taxon>Euteleostomi</taxon>
        <taxon>Amphibia</taxon>
        <taxon>Gymnophiona</taxon>
        <taxon>Siphonopidae</taxon>
        <taxon>Microcaecilia</taxon>
    </lineage>
</organism>
<evidence type="ECO:0000256" key="3">
    <source>
        <dbReference type="ARBA" id="ARBA00004922"/>
    </source>
</evidence>
<evidence type="ECO:0000256" key="10">
    <source>
        <dbReference type="ARBA" id="ARBA00022989"/>
    </source>
</evidence>
<evidence type="ECO:0000256" key="8">
    <source>
        <dbReference type="ARBA" id="ARBA00022842"/>
    </source>
</evidence>
<dbReference type="FunFam" id="3.90.550.50:FF:000001">
    <property type="entry name" value="Hexosyltransferase"/>
    <property type="match status" value="1"/>
</dbReference>
<reference evidence="19 20" key="1">
    <citation type="submission" date="2025-04" db="UniProtKB">
        <authorList>
            <consortium name="RefSeq"/>
        </authorList>
    </citation>
    <scope>IDENTIFICATION</scope>
</reference>
<dbReference type="GeneID" id="115478714"/>
<keyword evidence="8" id="KW-0460">Magnesium</keyword>
<evidence type="ECO:0000313" key="19">
    <source>
        <dbReference type="RefSeq" id="XP_030072116.1"/>
    </source>
</evidence>
<keyword evidence="12" id="KW-0443">Lipid metabolism</keyword>
<comment type="pathway">
    <text evidence="3">Protein modification; protein glycosylation.</text>
</comment>
<evidence type="ECO:0000313" key="22">
    <source>
        <dbReference type="RefSeq" id="XP_030072119.1"/>
    </source>
</evidence>
<dbReference type="OrthoDB" id="5957813at2759"/>
<keyword evidence="6" id="KW-0808">Transferase</keyword>
<keyword evidence="14" id="KW-0325">Glycoprotein</keyword>
<comment type="subcellular location">
    <subcellularLocation>
        <location evidence="2 17">Golgi apparatus membrane</location>
        <topology evidence="2 17">Single-pass type II membrane protein</topology>
    </subcellularLocation>
</comment>
<dbReference type="GO" id="GO:0006493">
    <property type="term" value="P:protein O-linked glycosylation"/>
    <property type="evidence" value="ECO:0007669"/>
    <property type="project" value="TreeGrafter"/>
</dbReference>
<evidence type="ECO:0000256" key="11">
    <source>
        <dbReference type="ARBA" id="ARBA00023034"/>
    </source>
</evidence>
<evidence type="ECO:0000256" key="16">
    <source>
        <dbReference type="ARBA" id="ARBA00049395"/>
    </source>
</evidence>
<dbReference type="GO" id="GO:0047273">
    <property type="term" value="F:galactosylgalactosylglucosylceramide beta-D-acetylgalactosaminyltransferase activity"/>
    <property type="evidence" value="ECO:0007669"/>
    <property type="project" value="UniProtKB-EC"/>
</dbReference>
<dbReference type="Proteomes" id="UP000515156">
    <property type="component" value="Chromosome 10"/>
</dbReference>
<gene>
    <name evidence="19 20 21 22" type="primary">B3GALNT1</name>
</gene>
<keyword evidence="13 17" id="KW-0472">Membrane</keyword>
<evidence type="ECO:0000256" key="9">
    <source>
        <dbReference type="ARBA" id="ARBA00022968"/>
    </source>
</evidence>
<dbReference type="EC" id="2.4.1.-" evidence="17"/>
<name>A0A6P7YYA3_9AMPH</name>
<evidence type="ECO:0000256" key="15">
    <source>
        <dbReference type="ARBA" id="ARBA00045577"/>
    </source>
</evidence>
<sequence length="321" mass="37682">MALKYLQLSVLVLAGLSITTVIWFSVLPLPVVIESANWMYFYEFEPVYRKNFTFTLRERVKCQDRNPFLVILVTSRPSDMKARQAIRSTWGSKQTWWGQEVVTLFLVGREIEAVDRITPLTVEDESHSFGDIIRQDFLDTYDNLTLKTIMAFQWVSEFCSNTKYIMKADSDVFVNTGNLVRFLLNFNSTESLFTGFPLIDNNSNREFFLKTYISYQEYPFRLYPPYCSGLGYVLSNKLALRIYETMSHIKPIKFEDAYVGFCLQKLRVKVHVPEDAELFFLYKINFNICKYRHLIAVHGLSSNEIIKFWQDLKKNNTFVCK</sequence>
<evidence type="ECO:0000256" key="17">
    <source>
        <dbReference type="RuleBase" id="RU363063"/>
    </source>
</evidence>
<protein>
    <recommendedName>
        <fullName evidence="17">Hexosyltransferase</fullName>
        <ecNumber evidence="17">2.4.1.-</ecNumber>
    </recommendedName>
</protein>
<dbReference type="CTD" id="8706"/>
<keyword evidence="9 17" id="KW-0735">Signal-anchor</keyword>
<dbReference type="AlphaFoldDB" id="A0A6P7YYA3"/>
<evidence type="ECO:0000256" key="12">
    <source>
        <dbReference type="ARBA" id="ARBA00023098"/>
    </source>
</evidence>
<keyword evidence="11 17" id="KW-0333">Golgi apparatus</keyword>
<feature type="transmembrane region" description="Helical" evidence="17">
    <location>
        <begin position="6"/>
        <end position="33"/>
    </location>
</feature>
<dbReference type="GO" id="GO:0008499">
    <property type="term" value="F:N-acetyl-beta-D-glucosaminide beta-(1,3)-galactosyltransferase activity"/>
    <property type="evidence" value="ECO:0007669"/>
    <property type="project" value="TreeGrafter"/>
</dbReference>
<evidence type="ECO:0000256" key="13">
    <source>
        <dbReference type="ARBA" id="ARBA00023136"/>
    </source>
</evidence>
<evidence type="ECO:0000256" key="5">
    <source>
        <dbReference type="ARBA" id="ARBA00022676"/>
    </source>
</evidence>
<dbReference type="KEGG" id="muo:115478714"/>
<dbReference type="Gene3D" id="3.90.550.50">
    <property type="match status" value="1"/>
</dbReference>
<evidence type="ECO:0000256" key="14">
    <source>
        <dbReference type="ARBA" id="ARBA00023180"/>
    </source>
</evidence>
<dbReference type="RefSeq" id="XP_030072116.1">
    <property type="nucleotide sequence ID" value="XM_030216256.1"/>
</dbReference>
<dbReference type="PANTHER" id="PTHR11214">
    <property type="entry name" value="BETA-1,3-N-ACETYLGLUCOSAMINYLTRANSFERASE"/>
    <property type="match status" value="1"/>
</dbReference>
<dbReference type="PANTHER" id="PTHR11214:SF153">
    <property type="entry name" value="UDP-GALNAC:BETA-1,3-N-ACETYLGALACTOSAMINYLTRANSFERASE 1"/>
    <property type="match status" value="1"/>
</dbReference>
<evidence type="ECO:0000256" key="1">
    <source>
        <dbReference type="ARBA" id="ARBA00001946"/>
    </source>
</evidence>
<comment type="catalytic activity">
    <reaction evidence="16">
        <text>a globoside Gb3Cer (d18:1(4E)) + UDP-N-acetyl-alpha-D-galactosamine = a globoside Gb4Cer (d18:1(4E)) + UDP + H(+)</text>
        <dbReference type="Rhea" id="RHEA:22252"/>
        <dbReference type="ChEBI" id="CHEBI:15378"/>
        <dbReference type="ChEBI" id="CHEBI:18259"/>
        <dbReference type="ChEBI" id="CHEBI:18313"/>
        <dbReference type="ChEBI" id="CHEBI:58223"/>
        <dbReference type="ChEBI" id="CHEBI:67138"/>
        <dbReference type="EC" id="2.4.1.79"/>
    </reaction>
    <physiologicalReaction direction="left-to-right" evidence="16">
        <dbReference type="Rhea" id="RHEA:22253"/>
    </physiologicalReaction>
</comment>
<dbReference type="RefSeq" id="XP_030072118.1">
    <property type="nucleotide sequence ID" value="XM_030216258.1"/>
</dbReference>
<comment type="similarity">
    <text evidence="4 17">Belongs to the glycosyltransferase 31 family.</text>
</comment>
<proteinExistence type="inferred from homology"/>
<dbReference type="GO" id="GO:0000139">
    <property type="term" value="C:Golgi membrane"/>
    <property type="evidence" value="ECO:0007669"/>
    <property type="project" value="UniProtKB-SubCell"/>
</dbReference>
<dbReference type="RefSeq" id="XP_030072119.1">
    <property type="nucleotide sequence ID" value="XM_030216259.1"/>
</dbReference>
<keyword evidence="18" id="KW-1185">Reference proteome</keyword>
<evidence type="ECO:0000313" key="20">
    <source>
        <dbReference type="RefSeq" id="XP_030072117.1"/>
    </source>
</evidence>
<comment type="cofactor">
    <cofactor evidence="1">
        <name>Mg(2+)</name>
        <dbReference type="ChEBI" id="CHEBI:18420"/>
    </cofactor>
</comment>
<evidence type="ECO:0000313" key="18">
    <source>
        <dbReference type="Proteomes" id="UP000515156"/>
    </source>
</evidence>
<evidence type="ECO:0000256" key="7">
    <source>
        <dbReference type="ARBA" id="ARBA00022692"/>
    </source>
</evidence>